<feature type="compositionally biased region" description="Polar residues" evidence="1">
    <location>
        <begin position="165"/>
        <end position="175"/>
    </location>
</feature>
<gene>
    <name evidence="2" type="ORF">FSBG_00130</name>
</gene>
<dbReference type="HOGENOM" id="CLU_762375_0_0_0"/>
<feature type="compositionally biased region" description="Basic and acidic residues" evidence="1">
    <location>
        <begin position="118"/>
        <end position="130"/>
    </location>
</feature>
<feature type="compositionally biased region" description="Polar residues" evidence="1">
    <location>
        <begin position="147"/>
        <end position="157"/>
    </location>
</feature>
<sequence length="363" mass="42804">MKYTIHGYKQEKLYENGLDNDDALILRVLSDMYSSGSKKIHFKIIDQEKYMWITYEYLLEQIIVIGSKNKLIRRIDNLITKNILKKYLETSKNGVKGRFLYVCFSEKHAILTDYDDTKEQFSKNEKERSKNTKTQNDITPNEPKPISSMTKTQNDITPNEPKPISSMTKTQNDITPNEPKPISSMTKTQNEYDQNPKRVNKDSTINYSSINYSSIKKNKETTTNVVVKKEKSLYKQEDASALQAEAEALISNSAYDNKIKHLLSHWWFKEKPYFIKKKLKSNSSLKSILKLDFILNHRYFEEFIKWITEKEWQTIEARYFEVFLQNKKAEERIKNPPKSYVERKQEEEKEKNLDNLLKGAVNI</sequence>
<organism evidence="2 3">
    <name type="scientific">Fusobacterium gonidiaformans 3-1-5R</name>
    <dbReference type="NCBI Taxonomy" id="469605"/>
    <lineage>
        <taxon>Bacteria</taxon>
        <taxon>Fusobacteriati</taxon>
        <taxon>Fusobacteriota</taxon>
        <taxon>Fusobacteriia</taxon>
        <taxon>Fusobacteriales</taxon>
        <taxon>Fusobacteriaceae</taxon>
        <taxon>Fusobacterium</taxon>
    </lineage>
</organism>
<keyword evidence="3" id="KW-1185">Reference proteome</keyword>
<evidence type="ECO:0000256" key="1">
    <source>
        <dbReference type="SAM" id="MobiDB-lite"/>
    </source>
</evidence>
<dbReference type="OrthoDB" id="1258529at2"/>
<dbReference type="Proteomes" id="UP000002975">
    <property type="component" value="Unassembled WGS sequence"/>
</dbReference>
<dbReference type="RefSeq" id="WP_008800712.1">
    <property type="nucleotide sequence ID" value="NZ_GG657971.1"/>
</dbReference>
<feature type="compositionally biased region" description="Polar residues" evidence="1">
    <location>
        <begin position="183"/>
        <end position="193"/>
    </location>
</feature>
<proteinExistence type="predicted"/>
<reference evidence="2 3" key="1">
    <citation type="submission" date="2009-02" db="EMBL/GenBank/DDBJ databases">
        <title>The Genome Sequence of Fusobacterium sp. 3_1_5R.</title>
        <authorList>
            <consortium name="The Broad Institute Genome Sequencing Platform"/>
            <person name="Ward D."/>
            <person name="Young S.K."/>
            <person name="Kodira C.D."/>
            <person name="Zeng Q."/>
            <person name="Koehrsen M."/>
            <person name="Alvarado L."/>
            <person name="Berlin A."/>
            <person name="Borenstein D."/>
            <person name="Chen Z."/>
            <person name="Engels R."/>
            <person name="Freedman E."/>
            <person name="Gellesch M."/>
            <person name="Goldberg J."/>
            <person name="Griggs A."/>
            <person name="Gujja S."/>
            <person name="Heiman D."/>
            <person name="Hepburn T."/>
            <person name="Howarth C."/>
            <person name="Jen D."/>
            <person name="Larson L."/>
            <person name="Lewis B."/>
            <person name="Mehta T."/>
            <person name="Park D."/>
            <person name="Pearson M."/>
            <person name="Roberts A."/>
            <person name="Saif S."/>
            <person name="Shea T."/>
            <person name="Shenoy N."/>
            <person name="Sisk P."/>
            <person name="Stolte C."/>
            <person name="Sykes S."/>
            <person name="Walk T."/>
            <person name="White J."/>
            <person name="Yandava C."/>
            <person name="Allen-Vercoe E."/>
            <person name="Strauss J."/>
            <person name="Ambrose C."/>
            <person name="Lander E."/>
            <person name="Nusbaum C."/>
            <person name="Galagan J."/>
            <person name="Birren B."/>
        </authorList>
    </citation>
    <scope>NUCLEOTIDE SEQUENCE [LARGE SCALE GENOMIC DNA]</scope>
    <source>
        <strain evidence="2 3">3_1_5R</strain>
    </source>
</reference>
<dbReference type="EMBL" id="GG657971">
    <property type="protein sequence ID" value="EFS20633.1"/>
    <property type="molecule type" value="Genomic_DNA"/>
</dbReference>
<name>E5BEV2_9FUSO</name>
<feature type="region of interest" description="Disordered" evidence="1">
    <location>
        <begin position="118"/>
        <end position="202"/>
    </location>
</feature>
<accession>E5BEV2</accession>
<dbReference type="AlphaFoldDB" id="E5BEV2"/>
<protein>
    <submittedName>
        <fullName evidence="2">Uncharacterized protein</fullName>
    </submittedName>
</protein>
<dbReference type="BioCyc" id="FSP469605-HMP:GTSP-131-MONOMER"/>
<evidence type="ECO:0000313" key="3">
    <source>
        <dbReference type="Proteomes" id="UP000002975"/>
    </source>
</evidence>
<evidence type="ECO:0000313" key="2">
    <source>
        <dbReference type="EMBL" id="EFS20633.1"/>
    </source>
</evidence>